<comment type="caution">
    <text evidence="2">The sequence shown here is derived from an EMBL/GenBank/DDBJ whole genome shotgun (WGS) entry which is preliminary data.</text>
</comment>
<reference evidence="2 3" key="1">
    <citation type="submission" date="2020-07" db="EMBL/GenBank/DDBJ databases">
        <title>Halophilic bacteria isolated from french cheeses.</title>
        <authorList>
            <person name="Kothe C.I."/>
            <person name="Farah-Kraiem B."/>
            <person name="Renault P."/>
            <person name="Dridi B."/>
        </authorList>
    </citation>
    <scope>NUCLEOTIDE SEQUENCE [LARGE SCALE GENOMIC DNA]</scope>
    <source>
        <strain evidence="2 3">FME20</strain>
    </source>
</reference>
<feature type="transmembrane region" description="Helical" evidence="1">
    <location>
        <begin position="77"/>
        <end position="96"/>
    </location>
</feature>
<evidence type="ECO:0000313" key="3">
    <source>
        <dbReference type="Proteomes" id="UP001645038"/>
    </source>
</evidence>
<evidence type="ECO:0008006" key="4">
    <source>
        <dbReference type="Google" id="ProtNLM"/>
    </source>
</evidence>
<keyword evidence="3" id="KW-1185">Reference proteome</keyword>
<protein>
    <recommendedName>
        <fullName evidence="4">Cxxc_20_cxxc protein</fullName>
    </recommendedName>
</protein>
<sequence>MSEKVVSDQQEKVLIENIDFKCPSCASCFSEESQWITNLLESKTTTCPNCGSELLIGAEEEGLLAALMKKKERFGKAMFVFMVPYAIGGLIVSLYFGGLGFMLYMPVGLVIFSLLKMLFDNQPDLTIGLNQAS</sequence>
<gene>
    <name evidence="2" type="ORF">EI547_14250</name>
</gene>
<dbReference type="RefSeq" id="WP_192539082.1">
    <property type="nucleotide sequence ID" value="NZ_JABUZA010000040.1"/>
</dbReference>
<keyword evidence="1" id="KW-1133">Transmembrane helix</keyword>
<keyword evidence="1" id="KW-0812">Transmembrane</keyword>
<evidence type="ECO:0000256" key="1">
    <source>
        <dbReference type="SAM" id="Phobius"/>
    </source>
</evidence>
<name>A0ABR9G157_9GAMM</name>
<evidence type="ECO:0000313" key="2">
    <source>
        <dbReference type="EMBL" id="MBE0464602.1"/>
    </source>
</evidence>
<keyword evidence="1" id="KW-0472">Membrane</keyword>
<organism evidence="2 3">
    <name type="scientific">Halomonas colorata</name>
    <dbReference type="NCBI Taxonomy" id="2742615"/>
    <lineage>
        <taxon>Bacteria</taxon>
        <taxon>Pseudomonadati</taxon>
        <taxon>Pseudomonadota</taxon>
        <taxon>Gammaproteobacteria</taxon>
        <taxon>Oceanospirillales</taxon>
        <taxon>Halomonadaceae</taxon>
        <taxon>Halomonas</taxon>
    </lineage>
</organism>
<proteinExistence type="predicted"/>
<accession>A0ABR9G157</accession>
<dbReference type="EMBL" id="RRZB01000040">
    <property type="protein sequence ID" value="MBE0464602.1"/>
    <property type="molecule type" value="Genomic_DNA"/>
</dbReference>
<dbReference type="Proteomes" id="UP001645038">
    <property type="component" value="Unassembled WGS sequence"/>
</dbReference>